<evidence type="ECO:0000313" key="2">
    <source>
        <dbReference type="Proteomes" id="UP000242804"/>
    </source>
</evidence>
<proteinExistence type="predicted"/>
<dbReference type="GeneID" id="4179159"/>
<dbReference type="EMBL" id="DQ317692">
    <property type="protein sequence ID" value="ABC74883.1"/>
    <property type="molecule type" value="Genomic_DNA"/>
</dbReference>
<dbReference type="Proteomes" id="UP000242804">
    <property type="component" value="Segment"/>
</dbReference>
<protein>
    <submittedName>
        <fullName evidence="1">Uncharacterized protein</fullName>
    </submittedName>
</protein>
<accession>Q0ZP71</accession>
<organism evidence="1 2">
    <name type="scientific">Neodiprion abietis nucleopolyhedrovirus</name>
    <dbReference type="NCBI Taxonomy" id="204507"/>
    <lineage>
        <taxon>Viruses</taxon>
        <taxon>Viruses incertae sedis</taxon>
        <taxon>Naldaviricetes</taxon>
        <taxon>Lefavirales</taxon>
        <taxon>Baculoviridae</taxon>
        <taxon>Gammabaculovirus</taxon>
        <taxon>Gammabaculovirus neabietis</taxon>
    </lineage>
</organism>
<sequence length="170" mass="20178">MNHECHLRFDACTDVNVTPHTNVTNFLPYSECMNTDVNEFTDFTDNDTKIKHMITNENINLFQKLLNELHNETIRYATSPNTLIEHYRVHLLLDVIKFMCVTTETYGGLELDYINEKFVQVVEYFYKQMSLWCKIYVHVPVLISDQHKNIENVLNYLSNNNLIEIVREMH</sequence>
<evidence type="ECO:0000313" key="1">
    <source>
        <dbReference type="EMBL" id="ABC74883.1"/>
    </source>
</evidence>
<dbReference type="KEGG" id="vg:4179159"/>
<reference evidence="1 2" key="1">
    <citation type="journal article" date="2006" name="J. Virol.">
        <title>Sequence analysis and organization of the Neodiprion abietis nucleopolyhedrovirus genome.</title>
        <authorList>
            <person name="Duffy S.P."/>
            <person name="Young A.M."/>
            <person name="Morin B."/>
            <person name="Lucarotti C.J."/>
            <person name="Koop B.F."/>
            <person name="Levin D.B."/>
        </authorList>
    </citation>
    <scope>NUCLEOTIDE SEQUENCE [LARGE SCALE GENOMIC DNA]</scope>
</reference>
<dbReference type="RefSeq" id="YP_667857.1">
    <property type="nucleotide sequence ID" value="NC_008252.1"/>
</dbReference>
<name>Q0ZP71_9CBAC</name>
<dbReference type="OrthoDB" id="20771at10239"/>
<keyword evidence="2" id="KW-1185">Reference proteome</keyword>